<accession>A0A6J5E9C9</accession>
<dbReference type="EMBL" id="CADIKF010000033">
    <property type="protein sequence ID" value="CAB3763139.1"/>
    <property type="molecule type" value="Genomic_DNA"/>
</dbReference>
<evidence type="ECO:0000313" key="2">
    <source>
        <dbReference type="Proteomes" id="UP000494329"/>
    </source>
</evidence>
<sequence>MGNWIRSQLCELTESNLDLLLDFRIPGIIVERFLPLDVCTQVAARLREMAFGHYAHLNEIPVHHVGVCHNQWAHDEKSVYFGKTRAAQTEIDRVYEGLGIDPVRMVAQALAARANREADVFEEPGFGKYFAGAFRRFRGHGRLHVDHAPSHIRQPWAVTQIRRQLTWNLYYCMQGHGGELVIYDTIHTPHNERRKVPGEYYFPYDVLERDDRLRVMPAVGDLIIFNTQNFHEIFGTPDGERISQTSFIGLKPDGSLGLWS</sequence>
<organism evidence="1 2">
    <name type="scientific">Paraburkholderia solisilvae</name>
    <dbReference type="NCBI Taxonomy" id="624376"/>
    <lineage>
        <taxon>Bacteria</taxon>
        <taxon>Pseudomonadati</taxon>
        <taxon>Pseudomonadota</taxon>
        <taxon>Betaproteobacteria</taxon>
        <taxon>Burkholderiales</taxon>
        <taxon>Burkholderiaceae</taxon>
        <taxon>Paraburkholderia</taxon>
    </lineage>
</organism>
<reference evidence="1 2" key="1">
    <citation type="submission" date="2020-04" db="EMBL/GenBank/DDBJ databases">
        <authorList>
            <person name="De Canck E."/>
        </authorList>
    </citation>
    <scope>NUCLEOTIDE SEQUENCE [LARGE SCALE GENOMIC DNA]</scope>
    <source>
        <strain evidence="1 2">LMG 29739</strain>
    </source>
</reference>
<gene>
    <name evidence="1" type="ORF">LMG29739_04041</name>
</gene>
<name>A0A6J5E9C9_9BURK</name>
<dbReference type="InterPro" id="IPR055091">
    <property type="entry name" value="WelO5-like"/>
</dbReference>
<dbReference type="Gene3D" id="2.60.120.620">
    <property type="entry name" value="q2cbj1_9rhob like domain"/>
    <property type="match status" value="1"/>
</dbReference>
<dbReference type="AlphaFoldDB" id="A0A6J5E9C9"/>
<keyword evidence="2" id="KW-1185">Reference proteome</keyword>
<evidence type="ECO:0008006" key="3">
    <source>
        <dbReference type="Google" id="ProtNLM"/>
    </source>
</evidence>
<evidence type="ECO:0000313" key="1">
    <source>
        <dbReference type="EMBL" id="CAB3763139.1"/>
    </source>
</evidence>
<dbReference type="Pfam" id="PF22814">
    <property type="entry name" value="WelO5"/>
    <property type="match status" value="1"/>
</dbReference>
<dbReference type="Proteomes" id="UP000494329">
    <property type="component" value="Unassembled WGS sequence"/>
</dbReference>
<protein>
    <recommendedName>
        <fullName evidence="3">Prolyl 4-hydroxylase alpha subunit Fe(2+) 2OG dioxygenase domain-containing protein</fullName>
    </recommendedName>
</protein>
<proteinExistence type="predicted"/>
<dbReference type="RefSeq" id="WP_175112887.1">
    <property type="nucleotide sequence ID" value="NZ_CADIKF010000033.1"/>
</dbReference>